<dbReference type="InterPro" id="IPR036028">
    <property type="entry name" value="SH3-like_dom_sf"/>
</dbReference>
<dbReference type="SUPFAM" id="SSF50044">
    <property type="entry name" value="SH3-domain"/>
    <property type="match status" value="1"/>
</dbReference>
<evidence type="ECO:0000313" key="5">
    <source>
        <dbReference type="EMBL" id="CAD9254924.1"/>
    </source>
</evidence>
<dbReference type="Gene3D" id="2.30.30.40">
    <property type="entry name" value="SH3 Domains"/>
    <property type="match status" value="1"/>
</dbReference>
<protein>
    <recommendedName>
        <fullName evidence="4">SH3 domain-containing protein</fullName>
    </recommendedName>
</protein>
<feature type="compositionally biased region" description="Pro residues" evidence="3">
    <location>
        <begin position="527"/>
        <end position="576"/>
    </location>
</feature>
<dbReference type="PROSITE" id="PS50002">
    <property type="entry name" value="SH3"/>
    <property type="match status" value="1"/>
</dbReference>
<dbReference type="SMART" id="SM00326">
    <property type="entry name" value="SH3"/>
    <property type="match status" value="1"/>
</dbReference>
<evidence type="ECO:0000256" key="2">
    <source>
        <dbReference type="PROSITE-ProRule" id="PRU00192"/>
    </source>
</evidence>
<feature type="compositionally biased region" description="Polar residues" evidence="3">
    <location>
        <begin position="407"/>
        <end position="425"/>
    </location>
</feature>
<dbReference type="InterPro" id="IPR001452">
    <property type="entry name" value="SH3_domain"/>
</dbReference>
<gene>
    <name evidence="5" type="ORF">PPAR1163_LOCUS13292</name>
</gene>
<dbReference type="EMBL" id="HBGJ01020494">
    <property type="protein sequence ID" value="CAD9254924.1"/>
    <property type="molecule type" value="Transcribed_RNA"/>
</dbReference>
<feature type="compositionally biased region" description="Low complexity" evidence="3">
    <location>
        <begin position="393"/>
        <end position="406"/>
    </location>
</feature>
<proteinExistence type="predicted"/>
<reference evidence="5" key="1">
    <citation type="submission" date="2021-01" db="EMBL/GenBank/DDBJ databases">
        <authorList>
            <person name="Corre E."/>
            <person name="Pelletier E."/>
            <person name="Niang G."/>
            <person name="Scheremetjew M."/>
            <person name="Finn R."/>
            <person name="Kale V."/>
            <person name="Holt S."/>
            <person name="Cochrane G."/>
            <person name="Meng A."/>
            <person name="Brown T."/>
            <person name="Cohen L."/>
        </authorList>
    </citation>
    <scope>NUCLEOTIDE SEQUENCE</scope>
    <source>
        <strain evidence="5">CCMP2877</strain>
    </source>
</reference>
<feature type="compositionally biased region" description="Polar residues" evidence="3">
    <location>
        <begin position="499"/>
        <end position="511"/>
    </location>
</feature>
<feature type="compositionally biased region" description="Basic and acidic residues" evidence="3">
    <location>
        <begin position="579"/>
        <end position="588"/>
    </location>
</feature>
<feature type="compositionally biased region" description="Pro residues" evidence="3">
    <location>
        <begin position="589"/>
        <end position="603"/>
    </location>
</feature>
<evidence type="ECO:0000256" key="1">
    <source>
        <dbReference type="ARBA" id="ARBA00022443"/>
    </source>
</evidence>
<evidence type="ECO:0000256" key="3">
    <source>
        <dbReference type="SAM" id="MobiDB-lite"/>
    </source>
</evidence>
<dbReference type="Pfam" id="PF00018">
    <property type="entry name" value="SH3_1"/>
    <property type="match status" value="1"/>
</dbReference>
<feature type="region of interest" description="Disordered" evidence="3">
    <location>
        <begin position="211"/>
        <end position="603"/>
    </location>
</feature>
<accession>A0A7S1U297</accession>
<feature type="compositionally biased region" description="Polar residues" evidence="3">
    <location>
        <begin position="295"/>
        <end position="312"/>
    </location>
</feature>
<dbReference type="AlphaFoldDB" id="A0A7S1U297"/>
<name>A0A7S1U297_9STRA</name>
<sequence length="660" mass="70253">MKSITRRLSIIRSIRERLAASPEDRRKGFAKRDPTYFDNDEQELMWLLSQKKLTSRKARRAAELMKRMGIKVSDIPKLPEAEVDLIDLMSMPLDNPTDNDLFGGPADQFGSPLGLLQPDNANQAMDIDQNPISAMPLFVGPYGNGDGDGYGNAMNNANGPNGNVGAYQGNGKAMHAGNGLYTTPTRFPMNGTAQQGNSMSTINDDESAAFNNQTARPGWDSQEAGSNGIAGAGNGAQRGHLRPPSMSVPPPLPSMGEQPPRSGLMYGNLGAAEGADNNGGSAQEVPFSPPPLMSNAATELSSSEAQAESVANISPEDISKWAAYGSKDGEEVPHDRKKSMVLGVSPQRGQAGAEAGDLGWNGRRGSMDRATSLDIGVIPPKPQLVSRASLVPSRSSFSDGSSRGGSPQSESMDITVTKGESTYVRTASGRWRMVGGDATEDSTSEKKDTRAIPFETSSRMAGVMHTTEARSKLPSSSVVATAYRTPSPARVESPERASKSQPSTQASSRNASPVRIPDEAKTAVEPPQAPAPWKPQPPPAREQPAPKPVPAAPAPWKPQPPPAQEQPAPAPVPAVEPAPMREESKEPTAPEPALPQKPLPPNPFSTEVLVALHAFEASEDWHLTAHPGRAYQIIKREDDGWTMCRDSFGNEGMVPATYLG</sequence>
<feature type="domain" description="SH3" evidence="4">
    <location>
        <begin position="604"/>
        <end position="660"/>
    </location>
</feature>
<evidence type="ECO:0000259" key="4">
    <source>
        <dbReference type="PROSITE" id="PS50002"/>
    </source>
</evidence>
<organism evidence="5">
    <name type="scientific">Phaeomonas parva</name>
    <dbReference type="NCBI Taxonomy" id="124430"/>
    <lineage>
        <taxon>Eukaryota</taxon>
        <taxon>Sar</taxon>
        <taxon>Stramenopiles</taxon>
        <taxon>Ochrophyta</taxon>
        <taxon>Pinguiophyceae</taxon>
        <taxon>Pinguiochrysidales</taxon>
        <taxon>Pinguiochrysidaceae</taxon>
        <taxon>Phaeomonas</taxon>
    </lineage>
</organism>
<keyword evidence="1 2" id="KW-0728">SH3 domain</keyword>